<evidence type="ECO:0000313" key="2">
    <source>
        <dbReference type="Proteomes" id="UP001283361"/>
    </source>
</evidence>
<evidence type="ECO:0000313" key="1">
    <source>
        <dbReference type="EMBL" id="KAK3794236.1"/>
    </source>
</evidence>
<organism evidence="1 2">
    <name type="scientific">Elysia crispata</name>
    <name type="common">lettuce slug</name>
    <dbReference type="NCBI Taxonomy" id="231223"/>
    <lineage>
        <taxon>Eukaryota</taxon>
        <taxon>Metazoa</taxon>
        <taxon>Spiralia</taxon>
        <taxon>Lophotrochozoa</taxon>
        <taxon>Mollusca</taxon>
        <taxon>Gastropoda</taxon>
        <taxon>Heterobranchia</taxon>
        <taxon>Euthyneura</taxon>
        <taxon>Panpulmonata</taxon>
        <taxon>Sacoglossa</taxon>
        <taxon>Placobranchoidea</taxon>
        <taxon>Plakobranchidae</taxon>
        <taxon>Elysia</taxon>
    </lineage>
</organism>
<comment type="caution">
    <text evidence="1">The sequence shown here is derived from an EMBL/GenBank/DDBJ whole genome shotgun (WGS) entry which is preliminary data.</text>
</comment>
<gene>
    <name evidence="1" type="ORF">RRG08_039017</name>
</gene>
<keyword evidence="2" id="KW-1185">Reference proteome</keyword>
<proteinExistence type="predicted"/>
<dbReference type="Proteomes" id="UP001283361">
    <property type="component" value="Unassembled WGS sequence"/>
</dbReference>
<reference evidence="1" key="1">
    <citation type="journal article" date="2023" name="G3 (Bethesda)">
        <title>A reference genome for the long-term kleptoplast-retaining sea slug Elysia crispata morphotype clarki.</title>
        <authorList>
            <person name="Eastman K.E."/>
            <person name="Pendleton A.L."/>
            <person name="Shaikh M.A."/>
            <person name="Suttiyut T."/>
            <person name="Ogas R."/>
            <person name="Tomko P."/>
            <person name="Gavelis G."/>
            <person name="Widhalm J.R."/>
            <person name="Wisecaver J.H."/>
        </authorList>
    </citation>
    <scope>NUCLEOTIDE SEQUENCE</scope>
    <source>
        <strain evidence="1">ECLA1</strain>
    </source>
</reference>
<sequence length="128" mass="14586">MSKIQFDSIQVNVVDLLICGKVFDDNFSLVSFVIEGIESLIKKFKLKIPPADCQLVINEGSGRTTVMNHNDVIEDYNAMLLSDSKCCCSKRYKRGKNRISHSVYRAELHEVCVPWVQSSLHLCYDNQI</sequence>
<dbReference type="AlphaFoldDB" id="A0AAE1E4S7"/>
<accession>A0AAE1E4S7</accession>
<dbReference type="EMBL" id="JAWDGP010001131">
    <property type="protein sequence ID" value="KAK3794236.1"/>
    <property type="molecule type" value="Genomic_DNA"/>
</dbReference>
<protein>
    <submittedName>
        <fullName evidence="1">Uncharacterized protein</fullName>
    </submittedName>
</protein>
<name>A0AAE1E4S7_9GAST</name>